<dbReference type="InParanoid" id="A0A1S0TFF4"/>
<evidence type="ECO:0000256" key="1">
    <source>
        <dbReference type="SAM" id="MobiDB-lite"/>
    </source>
</evidence>
<feature type="region of interest" description="Disordered" evidence="1">
    <location>
        <begin position="1"/>
        <end position="29"/>
    </location>
</feature>
<feature type="non-terminal residue" evidence="2">
    <location>
        <position position="1"/>
    </location>
</feature>
<proteinExistence type="predicted"/>
<dbReference type="RefSeq" id="XP_003151331.1">
    <property type="nucleotide sequence ID" value="XM_003151283.1"/>
</dbReference>
<accession>A0A1S0TFF4</accession>
<dbReference type="EMBL" id="JH714810">
    <property type="protein sequence ID" value="EFO12738.1"/>
    <property type="molecule type" value="Genomic_DNA"/>
</dbReference>
<gene>
    <name evidence="2" type="ORF">LOAG_15795</name>
</gene>
<organism evidence="2">
    <name type="scientific">Loa loa</name>
    <name type="common">Eye worm</name>
    <name type="synonym">Filaria loa</name>
    <dbReference type="NCBI Taxonomy" id="7209"/>
    <lineage>
        <taxon>Eukaryota</taxon>
        <taxon>Metazoa</taxon>
        <taxon>Ecdysozoa</taxon>
        <taxon>Nematoda</taxon>
        <taxon>Chromadorea</taxon>
        <taxon>Rhabditida</taxon>
        <taxon>Spirurina</taxon>
        <taxon>Spiruromorpha</taxon>
        <taxon>Filarioidea</taxon>
        <taxon>Onchocercidae</taxon>
        <taxon>Loa</taxon>
    </lineage>
</organism>
<protein>
    <submittedName>
        <fullName evidence="2">Uncharacterized protein</fullName>
    </submittedName>
</protein>
<dbReference type="CTD" id="9953289"/>
<dbReference type="GeneID" id="9953289"/>
<name>A0A1S0TFF4_LOALO</name>
<dbReference type="AlphaFoldDB" id="A0A1S0TFF4"/>
<evidence type="ECO:0000313" key="2">
    <source>
        <dbReference type="EMBL" id="EFO12738.1"/>
    </source>
</evidence>
<sequence length="60" mass="6909">QRETSSVIFDHISESPRSQTIRVPEEQGHKTIPESSEIFHVSVVEGLPVQYYREIVKTAR</sequence>
<dbReference type="KEGG" id="loa:LOAG_15795"/>
<reference evidence="2" key="1">
    <citation type="submission" date="2012-04" db="EMBL/GenBank/DDBJ databases">
        <title>The Genome Sequence of Loa loa.</title>
        <authorList>
            <consortium name="The Broad Institute Genome Sequencing Platform"/>
            <consortium name="Broad Institute Genome Sequencing Center for Infectious Disease"/>
            <person name="Nutman T.B."/>
            <person name="Fink D.L."/>
            <person name="Russ C."/>
            <person name="Young S."/>
            <person name="Zeng Q."/>
            <person name="Gargeya S."/>
            <person name="Alvarado L."/>
            <person name="Berlin A."/>
            <person name="Chapman S.B."/>
            <person name="Chen Z."/>
            <person name="Freedman E."/>
            <person name="Gellesch M."/>
            <person name="Goldberg J."/>
            <person name="Griggs A."/>
            <person name="Gujja S."/>
            <person name="Heilman E.R."/>
            <person name="Heiman D."/>
            <person name="Howarth C."/>
            <person name="Mehta T."/>
            <person name="Neiman D."/>
            <person name="Pearson M."/>
            <person name="Roberts A."/>
            <person name="Saif S."/>
            <person name="Shea T."/>
            <person name="Shenoy N."/>
            <person name="Sisk P."/>
            <person name="Stolte C."/>
            <person name="Sykes S."/>
            <person name="White J."/>
            <person name="Yandava C."/>
            <person name="Haas B."/>
            <person name="Henn M.R."/>
            <person name="Nusbaum C."/>
            <person name="Birren B."/>
        </authorList>
    </citation>
    <scope>NUCLEOTIDE SEQUENCE [LARGE SCALE GENOMIC DNA]</scope>
</reference>